<proteinExistence type="predicted"/>
<protein>
    <submittedName>
        <fullName evidence="2">Uncharacterized protein</fullName>
    </submittedName>
</protein>
<feature type="chain" id="PRO_5040409454" evidence="1">
    <location>
        <begin position="23"/>
        <end position="118"/>
    </location>
</feature>
<dbReference type="AlphaFoldDB" id="A0A9P0J6E8"/>
<gene>
    <name evidence="2" type="ORF">CHIRRI_LOCUS10345</name>
</gene>
<evidence type="ECO:0000313" key="2">
    <source>
        <dbReference type="EMBL" id="CAH1728124.1"/>
    </source>
</evidence>
<accession>A0A9P0J6E8</accession>
<dbReference type="EMBL" id="OU895879">
    <property type="protein sequence ID" value="CAH1728124.1"/>
    <property type="molecule type" value="Genomic_DNA"/>
</dbReference>
<reference evidence="2" key="1">
    <citation type="submission" date="2022-01" db="EMBL/GenBank/DDBJ databases">
        <authorList>
            <person name="King R."/>
        </authorList>
    </citation>
    <scope>NUCLEOTIDE SEQUENCE</scope>
</reference>
<sequence length="118" mass="13341">MKNLLIICGIMMVIVAVWQCDARPEHHNHHHHHHKDENKTEKIVVKSENGKILVVKVPKSKVNENRDRPKLTVDEDGNSILKHGKSEVEVVKINNGKTGKLKKKNVTLSESSSSSRDI</sequence>
<dbReference type="OrthoDB" id="195679at2759"/>
<name>A0A9P0J6E8_9DIPT</name>
<keyword evidence="1" id="KW-0732">Signal</keyword>
<reference evidence="2" key="2">
    <citation type="submission" date="2022-10" db="EMBL/GenBank/DDBJ databases">
        <authorList>
            <consortium name="ENA_rothamsted_submissions"/>
            <consortium name="culmorum"/>
            <person name="King R."/>
        </authorList>
    </citation>
    <scope>NUCLEOTIDE SEQUENCE</scope>
</reference>
<evidence type="ECO:0000256" key="1">
    <source>
        <dbReference type="SAM" id="SignalP"/>
    </source>
</evidence>
<evidence type="ECO:0000313" key="3">
    <source>
        <dbReference type="Proteomes" id="UP001153620"/>
    </source>
</evidence>
<organism evidence="2 3">
    <name type="scientific">Chironomus riparius</name>
    <dbReference type="NCBI Taxonomy" id="315576"/>
    <lineage>
        <taxon>Eukaryota</taxon>
        <taxon>Metazoa</taxon>
        <taxon>Ecdysozoa</taxon>
        <taxon>Arthropoda</taxon>
        <taxon>Hexapoda</taxon>
        <taxon>Insecta</taxon>
        <taxon>Pterygota</taxon>
        <taxon>Neoptera</taxon>
        <taxon>Endopterygota</taxon>
        <taxon>Diptera</taxon>
        <taxon>Nematocera</taxon>
        <taxon>Chironomoidea</taxon>
        <taxon>Chironomidae</taxon>
        <taxon>Chironominae</taxon>
        <taxon>Chironomus</taxon>
    </lineage>
</organism>
<keyword evidence="3" id="KW-1185">Reference proteome</keyword>
<dbReference type="Proteomes" id="UP001153620">
    <property type="component" value="Chromosome 3"/>
</dbReference>
<feature type="signal peptide" evidence="1">
    <location>
        <begin position="1"/>
        <end position="22"/>
    </location>
</feature>